<evidence type="ECO:0000259" key="9">
    <source>
        <dbReference type="PROSITE" id="PS50128"/>
    </source>
</evidence>
<comment type="subcellular location">
    <subcellularLocation>
        <location evidence="1">Nucleus</location>
    </subcellularLocation>
</comment>
<dbReference type="EMBL" id="MU001709">
    <property type="protein sequence ID" value="KAF2452441.1"/>
    <property type="molecule type" value="Genomic_DNA"/>
</dbReference>
<accession>A0A6A6NL56</accession>
<dbReference type="SUPFAM" id="SSF109905">
    <property type="entry name" value="Surp module (SWAP domain)"/>
    <property type="match status" value="2"/>
</dbReference>
<feature type="region of interest" description="Disordered" evidence="8">
    <location>
        <begin position="470"/>
        <end position="496"/>
    </location>
</feature>
<evidence type="ECO:0000313" key="10">
    <source>
        <dbReference type="EMBL" id="KAF2452441.1"/>
    </source>
</evidence>
<dbReference type="GO" id="GO:0071004">
    <property type="term" value="C:U2-type prespliceosome"/>
    <property type="evidence" value="ECO:0007669"/>
    <property type="project" value="TreeGrafter"/>
</dbReference>
<evidence type="ECO:0000313" key="11">
    <source>
        <dbReference type="Proteomes" id="UP000799766"/>
    </source>
</evidence>
<evidence type="ECO:0000256" key="6">
    <source>
        <dbReference type="ARBA" id="ARBA00023242"/>
    </source>
</evidence>
<dbReference type="InterPro" id="IPR045146">
    <property type="entry name" value="SF3A1"/>
</dbReference>
<keyword evidence="11" id="KW-1185">Reference proteome</keyword>
<evidence type="ECO:0000256" key="1">
    <source>
        <dbReference type="ARBA" id="ARBA00004123"/>
    </source>
</evidence>
<feature type="coiled-coil region" evidence="7">
    <location>
        <begin position="216"/>
        <end position="245"/>
    </location>
</feature>
<feature type="compositionally biased region" description="Low complexity" evidence="8">
    <location>
        <begin position="314"/>
        <end position="324"/>
    </location>
</feature>
<dbReference type="GO" id="GO:0045292">
    <property type="term" value="P:mRNA cis splicing, via spliceosome"/>
    <property type="evidence" value="ECO:0007669"/>
    <property type="project" value="InterPro"/>
</dbReference>
<dbReference type="FunFam" id="1.10.10.790:FF:000015">
    <property type="entry name" value="Splicing factor 3A subunit 1"/>
    <property type="match status" value="1"/>
</dbReference>
<feature type="non-terminal residue" evidence="10">
    <location>
        <position position="496"/>
    </location>
</feature>
<feature type="region of interest" description="Disordered" evidence="8">
    <location>
        <begin position="314"/>
        <end position="359"/>
    </location>
</feature>
<dbReference type="FunFam" id="1.10.10.790:FF:000001">
    <property type="entry name" value="Splicing factor 3a, subunit 1"/>
    <property type="match status" value="1"/>
</dbReference>
<evidence type="ECO:0000256" key="4">
    <source>
        <dbReference type="ARBA" id="ARBA00022737"/>
    </source>
</evidence>
<dbReference type="Pfam" id="PF12230">
    <property type="entry name" value="PRP21_like_P"/>
    <property type="match status" value="1"/>
</dbReference>
<dbReference type="GO" id="GO:0071013">
    <property type="term" value="C:catalytic step 2 spliceosome"/>
    <property type="evidence" value="ECO:0007669"/>
    <property type="project" value="TreeGrafter"/>
</dbReference>
<proteinExistence type="predicted"/>
<dbReference type="Gene3D" id="1.10.10.790">
    <property type="entry name" value="Surp module"/>
    <property type="match status" value="2"/>
</dbReference>
<keyword evidence="7" id="KW-0175">Coiled coil</keyword>
<dbReference type="GO" id="GO:0000381">
    <property type="term" value="P:regulation of alternative mRNA splicing, via spliceosome"/>
    <property type="evidence" value="ECO:0007669"/>
    <property type="project" value="TreeGrafter"/>
</dbReference>
<keyword evidence="6" id="KW-0539">Nucleus</keyword>
<name>A0A6A6NL56_9PEZI</name>
<evidence type="ECO:0000256" key="2">
    <source>
        <dbReference type="ARBA" id="ARBA00022664"/>
    </source>
</evidence>
<evidence type="ECO:0000256" key="7">
    <source>
        <dbReference type="SAM" id="Coils"/>
    </source>
</evidence>
<dbReference type="SMART" id="SM00648">
    <property type="entry name" value="SWAP"/>
    <property type="match status" value="2"/>
</dbReference>
<reference evidence="10" key="1">
    <citation type="journal article" date="2020" name="Stud. Mycol.">
        <title>101 Dothideomycetes genomes: a test case for predicting lifestyles and emergence of pathogens.</title>
        <authorList>
            <person name="Haridas S."/>
            <person name="Albert R."/>
            <person name="Binder M."/>
            <person name="Bloem J."/>
            <person name="Labutti K."/>
            <person name="Salamov A."/>
            <person name="Andreopoulos B."/>
            <person name="Baker S."/>
            <person name="Barry K."/>
            <person name="Bills G."/>
            <person name="Bluhm B."/>
            <person name="Cannon C."/>
            <person name="Castanera R."/>
            <person name="Culley D."/>
            <person name="Daum C."/>
            <person name="Ezra D."/>
            <person name="Gonzalez J."/>
            <person name="Henrissat B."/>
            <person name="Kuo A."/>
            <person name="Liang C."/>
            <person name="Lipzen A."/>
            <person name="Lutzoni F."/>
            <person name="Magnuson J."/>
            <person name="Mondo S."/>
            <person name="Nolan M."/>
            <person name="Ohm R."/>
            <person name="Pangilinan J."/>
            <person name="Park H.-J."/>
            <person name="Ramirez L."/>
            <person name="Alfaro M."/>
            <person name="Sun H."/>
            <person name="Tritt A."/>
            <person name="Yoshinaga Y."/>
            <person name="Zwiers L.-H."/>
            <person name="Turgeon B."/>
            <person name="Goodwin S."/>
            <person name="Spatafora J."/>
            <person name="Crous P."/>
            <person name="Grigoriev I."/>
        </authorList>
    </citation>
    <scope>NUCLEOTIDE SEQUENCE</scope>
    <source>
        <strain evidence="10">ATCC 16933</strain>
    </source>
</reference>
<evidence type="ECO:0000256" key="3">
    <source>
        <dbReference type="ARBA" id="ARBA00022728"/>
    </source>
</evidence>
<keyword evidence="3" id="KW-0747">Spliceosome</keyword>
<dbReference type="InterPro" id="IPR022030">
    <property type="entry name" value="SF3A1_dom"/>
</dbReference>
<feature type="non-terminal residue" evidence="10">
    <location>
        <position position="1"/>
    </location>
</feature>
<dbReference type="GO" id="GO:0005686">
    <property type="term" value="C:U2 snRNP"/>
    <property type="evidence" value="ECO:0007669"/>
    <property type="project" value="TreeGrafter"/>
</dbReference>
<dbReference type="PANTHER" id="PTHR15316:SF1">
    <property type="entry name" value="SPLICING FACTOR 3A SUBUNIT 1"/>
    <property type="match status" value="1"/>
</dbReference>
<dbReference type="InterPro" id="IPR035967">
    <property type="entry name" value="SWAP/Surp_sf"/>
</dbReference>
<keyword evidence="2" id="KW-0507">mRNA processing</keyword>
<dbReference type="AlphaFoldDB" id="A0A6A6NL56"/>
<dbReference type="OrthoDB" id="447637at2759"/>
<dbReference type="InterPro" id="IPR000061">
    <property type="entry name" value="Surp"/>
</dbReference>
<organism evidence="10 11">
    <name type="scientific">Lineolata rhizophorae</name>
    <dbReference type="NCBI Taxonomy" id="578093"/>
    <lineage>
        <taxon>Eukaryota</taxon>
        <taxon>Fungi</taxon>
        <taxon>Dikarya</taxon>
        <taxon>Ascomycota</taxon>
        <taxon>Pezizomycotina</taxon>
        <taxon>Dothideomycetes</taxon>
        <taxon>Dothideomycetes incertae sedis</taxon>
        <taxon>Lineolatales</taxon>
        <taxon>Lineolataceae</taxon>
        <taxon>Lineolata</taxon>
    </lineage>
</organism>
<dbReference type="Proteomes" id="UP000799766">
    <property type="component" value="Unassembled WGS sequence"/>
</dbReference>
<feature type="compositionally biased region" description="Pro residues" evidence="8">
    <location>
        <begin position="325"/>
        <end position="335"/>
    </location>
</feature>
<protein>
    <submittedName>
        <fullName evidence="10">Pre-mRNA splicing factor PRP21 like protein-domain-containing protein</fullName>
    </submittedName>
</protein>
<dbReference type="GO" id="GO:0003723">
    <property type="term" value="F:RNA binding"/>
    <property type="evidence" value="ECO:0007669"/>
    <property type="project" value="InterPro"/>
</dbReference>
<keyword evidence="4" id="KW-0677">Repeat</keyword>
<dbReference type="PANTHER" id="PTHR15316">
    <property type="entry name" value="SPLICEOSOME ASSOCIATED PROTEIN 114/SWAP SPLICING FACTOR-RELATED"/>
    <property type="match status" value="1"/>
</dbReference>
<sequence>LDSVPKPPEGVPIPPREIRKYIERTAGYVVRNGKVFEDRVRDQNAKNAKFSFLRANDEYHAYYSWRVEEIRAGRGTDVSAGHDRGSGGGVVGQYAMTNAEEESKGPPAPPEFEFSARMPPIHPLDQQVILITARHAAKHGRSFITQLSQREANNPQFDFLRPNHSLYQYYTRMVDQYASIINGATADDGKVQRERIARLQEDSKNWLGVVDRAKQRAEYNKHVQSQREEEEKKREEERIAYAQIDWHDFDVLDTVTFGAVDQTMDMPPPPTLQELQSLSLEEKWKRAADPGVQRIEEAMPDVEMMDAPTYGYEQQPITPATATPTPQPTAPPSATPQPVATHHKSAAEEEEEQRIRERAEARERAAQAQAAAKGAGPMRIKSDYVPRAQAKRQAANTAMCPNCKMQIPYDELEAHMKSNAMLMGAPPTTPTVELIDPRWKEQREKADARHATTNLSTSDVANNLKRLASQRTDVFDPVTGQTLSEDEQARRKRLAS</sequence>
<evidence type="ECO:0000256" key="8">
    <source>
        <dbReference type="SAM" id="MobiDB-lite"/>
    </source>
</evidence>
<dbReference type="PROSITE" id="PS50128">
    <property type="entry name" value="SURP"/>
    <property type="match status" value="2"/>
</dbReference>
<feature type="domain" description="SURP motif" evidence="9">
    <location>
        <begin position="21"/>
        <end position="63"/>
    </location>
</feature>
<dbReference type="Pfam" id="PF01805">
    <property type="entry name" value="Surp"/>
    <property type="match status" value="2"/>
</dbReference>
<evidence type="ECO:0000256" key="5">
    <source>
        <dbReference type="ARBA" id="ARBA00023187"/>
    </source>
</evidence>
<keyword evidence="5" id="KW-0508">mRNA splicing</keyword>
<feature type="domain" description="SURP motif" evidence="9">
    <location>
        <begin position="128"/>
        <end position="170"/>
    </location>
</feature>
<gene>
    <name evidence="10" type="ORF">BDY21DRAFT_257093</name>
</gene>